<dbReference type="eggNOG" id="COG1600">
    <property type="taxonomic scope" value="Bacteria"/>
</dbReference>
<dbReference type="InterPro" id="IPR017896">
    <property type="entry name" value="4Fe4S_Fe-S-bd"/>
</dbReference>
<organism evidence="6 7">
    <name type="scientific">Desulfitobacterium hafniense (strain Y51)</name>
    <dbReference type="NCBI Taxonomy" id="138119"/>
    <lineage>
        <taxon>Bacteria</taxon>
        <taxon>Bacillati</taxon>
        <taxon>Bacillota</taxon>
        <taxon>Clostridia</taxon>
        <taxon>Eubacteriales</taxon>
        <taxon>Desulfitobacteriaceae</taxon>
        <taxon>Desulfitobacterium</taxon>
    </lineage>
</organism>
<evidence type="ECO:0000256" key="4">
    <source>
        <dbReference type="SAM" id="MobiDB-lite"/>
    </source>
</evidence>
<proteinExistence type="predicted"/>
<accession>Q24XU6</accession>
<dbReference type="SUPFAM" id="SSF54862">
    <property type="entry name" value="4Fe-4S ferredoxins"/>
    <property type="match status" value="1"/>
</dbReference>
<keyword evidence="3" id="KW-0411">Iron-sulfur</keyword>
<feature type="compositionally biased region" description="Basic and acidic residues" evidence="4">
    <location>
        <begin position="33"/>
        <end position="46"/>
    </location>
</feature>
<gene>
    <name evidence="6" type="ordered locus">DSY1357</name>
</gene>
<name>Q24XU6_DESHY</name>
<dbReference type="InterPro" id="IPR017900">
    <property type="entry name" value="4Fe4S_Fe_S_CS"/>
</dbReference>
<dbReference type="GO" id="GO:0046872">
    <property type="term" value="F:metal ion binding"/>
    <property type="evidence" value="ECO:0007669"/>
    <property type="project" value="UniProtKB-KW"/>
</dbReference>
<keyword evidence="1" id="KW-0479">Metal-binding</keyword>
<dbReference type="KEGG" id="dsy:DSY1357"/>
<evidence type="ECO:0000313" key="7">
    <source>
        <dbReference type="Proteomes" id="UP000001946"/>
    </source>
</evidence>
<keyword evidence="7" id="KW-1185">Reference proteome</keyword>
<sequence length="427" mass="47471">MRFRELAPALFPKYSIQASWMKYSRSKTRKPLKPPEKWRNWKDSWSESHPVPPSMRPPGLRPEESWKARKSLCFCRIPVNVTCQRRCFPTMRDPTIFKIRGVIMLNAEEVKRAAREYGADLVGIGSIDRWDQAPVENHPRTIMPKAKSVICIGFRVHRGSYRGVEEGTYFSAYTLTGFSDINTIFAPMVQRKLANFIEDHGYEATTVMYSSGRLTTPPGKPALGGDGTAKPAPDVFINHRIAGVLCGVGQIGLSRVLLTPEFGPAQRIFFLITDAPLTPSPILQTPICDGCRECVRHCPAKALLSNEKDDVDVPNVTLIKRFSLDEGKCALAHGSGALSPFAPDEVKAYAQNIIDGTKTHTADGKPRPSREEIAANVNDKVSYARNAQQYFHSPAGLCVGQGCLRACLAHLEKRGALTRKFQNAFRD</sequence>
<feature type="compositionally biased region" description="Pro residues" evidence="4">
    <location>
        <begin position="50"/>
        <end position="60"/>
    </location>
</feature>
<reference evidence="6 7" key="1">
    <citation type="journal article" date="2006" name="J. Bacteriol.">
        <title>Complete genome sequence of the dehalorespiring bacterium Desulfitobacterium hafniense Y51 and comparison with Dehalococcoides ethenogenes 195.</title>
        <authorList>
            <person name="Nonaka H."/>
            <person name="Keresztes G."/>
            <person name="Shinoda Y."/>
            <person name="Ikenaga Y."/>
            <person name="Abe M."/>
            <person name="Naito K."/>
            <person name="Inatomi K."/>
            <person name="Furukawa K."/>
            <person name="Inui M."/>
            <person name="Yukawa H."/>
        </authorList>
    </citation>
    <scope>NUCLEOTIDE SEQUENCE [LARGE SCALE GENOMIC DNA]</scope>
    <source>
        <strain evidence="6 7">Y51</strain>
    </source>
</reference>
<evidence type="ECO:0000256" key="1">
    <source>
        <dbReference type="ARBA" id="ARBA00022723"/>
    </source>
</evidence>
<dbReference type="GO" id="GO:0051536">
    <property type="term" value="F:iron-sulfur cluster binding"/>
    <property type="evidence" value="ECO:0007669"/>
    <property type="project" value="UniProtKB-KW"/>
</dbReference>
<dbReference type="PANTHER" id="PTHR42827:SF1">
    <property type="entry name" value="IRON-SULFUR CLUSTER-BINDING PROTEIN"/>
    <property type="match status" value="1"/>
</dbReference>
<evidence type="ECO:0000256" key="3">
    <source>
        <dbReference type="ARBA" id="ARBA00023014"/>
    </source>
</evidence>
<evidence type="ECO:0000256" key="2">
    <source>
        <dbReference type="ARBA" id="ARBA00023004"/>
    </source>
</evidence>
<evidence type="ECO:0000259" key="5">
    <source>
        <dbReference type="PROSITE" id="PS51379"/>
    </source>
</evidence>
<dbReference type="EMBL" id="AP008230">
    <property type="protein sequence ID" value="BAE83146.1"/>
    <property type="molecule type" value="Genomic_DNA"/>
</dbReference>
<dbReference type="PROSITE" id="PS51379">
    <property type="entry name" value="4FE4S_FER_2"/>
    <property type="match status" value="1"/>
</dbReference>
<protein>
    <recommendedName>
        <fullName evidence="5">4Fe-4S ferredoxin-type domain-containing protein</fullName>
    </recommendedName>
</protein>
<dbReference type="PROSITE" id="PS00198">
    <property type="entry name" value="4FE4S_FER_1"/>
    <property type="match status" value="1"/>
</dbReference>
<keyword evidence="2" id="KW-0408">Iron</keyword>
<dbReference type="PANTHER" id="PTHR42827">
    <property type="entry name" value="IRON-SULFUR CLUSTER-BINDING PROTEIN-RELATED"/>
    <property type="match status" value="1"/>
</dbReference>
<feature type="domain" description="4Fe-4S ferredoxin-type" evidence="5">
    <location>
        <begin position="279"/>
        <end position="308"/>
    </location>
</feature>
<dbReference type="STRING" id="138119.DSY1357"/>
<feature type="region of interest" description="Disordered" evidence="4">
    <location>
        <begin position="28"/>
        <end position="62"/>
    </location>
</feature>
<dbReference type="HOGENOM" id="CLU_052796_0_0_9"/>
<dbReference type="AlphaFoldDB" id="Q24XU6"/>
<dbReference type="Proteomes" id="UP000001946">
    <property type="component" value="Chromosome"/>
</dbReference>
<evidence type="ECO:0000313" key="6">
    <source>
        <dbReference type="EMBL" id="BAE83146.1"/>
    </source>
</evidence>